<name>A0A8T9C6V4_9HELO</name>
<dbReference type="OrthoDB" id="542013at2759"/>
<evidence type="ECO:0000313" key="2">
    <source>
        <dbReference type="EMBL" id="TVY73226.1"/>
    </source>
</evidence>
<dbReference type="InterPro" id="IPR002347">
    <property type="entry name" value="SDR_fam"/>
</dbReference>
<keyword evidence="1" id="KW-0560">Oxidoreductase</keyword>
<organism evidence="2 3">
    <name type="scientific">Lachnellula suecica</name>
    <dbReference type="NCBI Taxonomy" id="602035"/>
    <lineage>
        <taxon>Eukaryota</taxon>
        <taxon>Fungi</taxon>
        <taxon>Dikarya</taxon>
        <taxon>Ascomycota</taxon>
        <taxon>Pezizomycotina</taxon>
        <taxon>Leotiomycetes</taxon>
        <taxon>Helotiales</taxon>
        <taxon>Lachnaceae</taxon>
        <taxon>Lachnellula</taxon>
    </lineage>
</organism>
<dbReference type="EMBL" id="QGMK01001147">
    <property type="protein sequence ID" value="TVY73226.1"/>
    <property type="molecule type" value="Genomic_DNA"/>
</dbReference>
<protein>
    <submittedName>
        <fullName evidence="2">Short chain dehydrogenase sol3</fullName>
    </submittedName>
</protein>
<proteinExistence type="predicted"/>
<accession>A0A8T9C6V4</accession>
<gene>
    <name evidence="2" type="primary">sol3_2</name>
    <name evidence="2" type="ORF">LSUE1_G004554</name>
</gene>
<dbReference type="InterPro" id="IPR036291">
    <property type="entry name" value="NAD(P)-bd_dom_sf"/>
</dbReference>
<dbReference type="PANTHER" id="PTHR43157">
    <property type="entry name" value="PHOSPHATIDYLINOSITOL-GLYCAN BIOSYNTHESIS CLASS F PROTEIN-RELATED"/>
    <property type="match status" value="1"/>
</dbReference>
<evidence type="ECO:0000256" key="1">
    <source>
        <dbReference type="ARBA" id="ARBA00023002"/>
    </source>
</evidence>
<evidence type="ECO:0000313" key="3">
    <source>
        <dbReference type="Proteomes" id="UP000469558"/>
    </source>
</evidence>
<keyword evidence="3" id="KW-1185">Reference proteome</keyword>
<dbReference type="PRINTS" id="PR00081">
    <property type="entry name" value="GDHRDH"/>
</dbReference>
<dbReference type="Gene3D" id="3.40.50.720">
    <property type="entry name" value="NAD(P)-binding Rossmann-like Domain"/>
    <property type="match status" value="1"/>
</dbReference>
<dbReference type="Proteomes" id="UP000469558">
    <property type="component" value="Unassembled WGS sequence"/>
</dbReference>
<dbReference type="Pfam" id="PF00106">
    <property type="entry name" value="adh_short"/>
    <property type="match status" value="1"/>
</dbReference>
<dbReference type="AlphaFoldDB" id="A0A8T9C6V4"/>
<comment type="caution">
    <text evidence="2">The sequence shown here is derived from an EMBL/GenBank/DDBJ whole genome shotgun (WGS) entry which is preliminary data.</text>
</comment>
<dbReference type="SUPFAM" id="SSF51735">
    <property type="entry name" value="NAD(P)-binding Rossmann-fold domains"/>
    <property type="match status" value="1"/>
</dbReference>
<reference evidence="2 3" key="1">
    <citation type="submission" date="2018-05" db="EMBL/GenBank/DDBJ databases">
        <title>Genome sequencing and assembly of the regulated plant pathogen Lachnellula willkommii and related sister species for the development of diagnostic species identification markers.</title>
        <authorList>
            <person name="Giroux E."/>
            <person name="Bilodeau G."/>
        </authorList>
    </citation>
    <scope>NUCLEOTIDE SEQUENCE [LARGE SCALE GENOMIC DNA]</scope>
    <source>
        <strain evidence="2 3">CBS 268.59</strain>
    </source>
</reference>
<sequence length="334" mass="36020">MISMGWFASFLYSQLFVKLPSPTTDFSGQTVIVTGSNTGLGLEAARHLSRLNASLIILAVRNKTKGEAAKKTILASTGRSDTSIEVWDLDMQSYDSIKSFCAKANGLSRLDGVIENAGIGTQYFKLVGGFESTITTNVIGTFLLAFGLLPKLRKSATEYKTQTKLSIVASDLHFIAKFPERHGKDVFASLNDEKKADMSMERYAVSKLLQVLIVRELGSRLAQESTSTLSGVIVNCITPGACKSDFDRESTGVGKFIKGIMEALLARTTEAGSRTLLAGVAAGQESQGSYMANCHVAQPGPMVIGPDGKALQKEIWQQLVRQLEIIQPGISQNV</sequence>
<dbReference type="PANTHER" id="PTHR43157:SF31">
    <property type="entry name" value="PHOSPHATIDYLINOSITOL-GLYCAN BIOSYNTHESIS CLASS F PROTEIN"/>
    <property type="match status" value="1"/>
</dbReference>
<dbReference type="GO" id="GO:0016491">
    <property type="term" value="F:oxidoreductase activity"/>
    <property type="evidence" value="ECO:0007669"/>
    <property type="project" value="UniProtKB-KW"/>
</dbReference>